<evidence type="ECO:0000313" key="6">
    <source>
        <dbReference type="EMBL" id="CQR48800.1"/>
    </source>
</evidence>
<dbReference type="Proteomes" id="UP000198902">
    <property type="component" value="Unassembled WGS sequence"/>
</dbReference>
<dbReference type="InterPro" id="IPR055706">
    <property type="entry name" value="Slg1/2_DUF7282"/>
</dbReference>
<dbReference type="EMBL" id="CSTE01000001">
    <property type="protein sequence ID" value="CQR48800.1"/>
    <property type="molecule type" value="Genomic_DNA"/>
</dbReference>
<evidence type="ECO:0000259" key="4">
    <source>
        <dbReference type="Pfam" id="PF18204"/>
    </source>
</evidence>
<feature type="domain" description="DUF7282" evidence="5">
    <location>
        <begin position="379"/>
        <end position="490"/>
    </location>
</feature>
<feature type="domain" description="DUF7282" evidence="5">
    <location>
        <begin position="495"/>
        <end position="608"/>
    </location>
</feature>
<dbReference type="Pfam" id="PF18204">
    <property type="entry name" value="PGF-CTERM"/>
    <property type="match status" value="1"/>
</dbReference>
<reference evidence="7" key="1">
    <citation type="submission" date="2015-03" db="EMBL/GenBank/DDBJ databases">
        <authorList>
            <person name="Urmite Genomes"/>
        </authorList>
    </citation>
    <scope>NUCLEOTIDE SEQUENCE [LARGE SCALE GENOMIC DNA]</scope>
    <source>
        <strain evidence="7">Arc-Hr</strain>
    </source>
</reference>
<dbReference type="AlphaFoldDB" id="A0A0D6JMF8"/>
<dbReference type="InterPro" id="IPR026371">
    <property type="entry name" value="PGF_CTERM"/>
</dbReference>
<keyword evidence="7" id="KW-1185">Reference proteome</keyword>
<feature type="domain" description="DUF7282" evidence="5">
    <location>
        <begin position="145"/>
        <end position="256"/>
    </location>
</feature>
<keyword evidence="3" id="KW-0812">Transmembrane</keyword>
<name>A0A0D6JMF8_9EURY</name>
<proteinExistence type="predicted"/>
<feature type="domain" description="DUF7282" evidence="5">
    <location>
        <begin position="263"/>
        <end position="374"/>
    </location>
</feature>
<evidence type="ECO:0000256" key="3">
    <source>
        <dbReference type="SAM" id="Phobius"/>
    </source>
</evidence>
<protein>
    <submittedName>
        <fullName evidence="6">PAS fold protein</fullName>
    </submittedName>
</protein>
<sequence length="679" mass="69959">MRRTLAVLMTLVVVVGGIPAAAAAQQETTAVSFENQATGGTTVTVDSVTLPEGGFVTIHDASVTDGNVLGSVVGSSAYLSAGTHEDVTVHLDEPIDESGTFVAMPHMDTDGDRVYSFVAANGEADGPYTADGSAVVDTATVDASATVSMSDQPTTGDSVVVDRVELSQGGFVTIHDASVTEGQVFESIRGTSAYLPAGVHENVRVELDAPVTENTTLVPMAHMDTDGDETYTFPESGGETDGPYTADGSAVVDTAMAMPSDTASVNYTAKATGGYSVVVDSAYLPDGGFVTVHDGTVTEGAVFESIRGTSAYLEPGLHRDVRVTLDAPLNETTTVVPMAHMDTDDDEMYTFPESEGEADGPYTADGSAVVDSGDATVSASVDYATKSSDGATVVVDRVELSQGGFVTIHDPSLSGGAVFDSVVGTSMYLPAGVHENVEVTLDEPIRSSQVLTPMAHMDTNDNEAYDFVTSEGDADGPYTADGGAVVASAHTSVNAVVTAMDQSGDGATVTVESVTLHDGGFVTVHDASVTEGQVFESVRGTSAYLEPGTHENVEITLDAPFEESGTIVPMAHMDTNGNEAYDFVTGEGANDGPYVAAGGAVVTTADYTVEGTMTETTTDEPADSMTDEPTDSMTDEPTTEMTDESMETTTESSTDAPGFGLVVALVALVAAALVAARRR</sequence>
<gene>
    <name evidence="6" type="ORF">BN996_00248</name>
</gene>
<feature type="region of interest" description="Disordered" evidence="2">
    <location>
        <begin position="613"/>
        <end position="656"/>
    </location>
</feature>
<keyword evidence="3" id="KW-1133">Transmembrane helix</keyword>
<evidence type="ECO:0000256" key="2">
    <source>
        <dbReference type="SAM" id="MobiDB-lite"/>
    </source>
</evidence>
<evidence type="ECO:0000313" key="7">
    <source>
        <dbReference type="Proteomes" id="UP000198902"/>
    </source>
</evidence>
<evidence type="ECO:0000259" key="5">
    <source>
        <dbReference type="Pfam" id="PF23951"/>
    </source>
</evidence>
<feature type="domain" description="DUF7282" evidence="5">
    <location>
        <begin position="30"/>
        <end position="141"/>
    </location>
</feature>
<dbReference type="GO" id="GO:0030115">
    <property type="term" value="C:S-layer"/>
    <property type="evidence" value="ECO:0007669"/>
    <property type="project" value="UniProtKB-SubCell"/>
</dbReference>
<feature type="compositionally biased region" description="Acidic residues" evidence="2">
    <location>
        <begin position="617"/>
        <end position="646"/>
    </location>
</feature>
<feature type="domain" description="PGF-CTERM archaeal protein-sorting signal" evidence="4">
    <location>
        <begin position="657"/>
        <end position="678"/>
    </location>
</feature>
<keyword evidence="1" id="KW-0732">Signal</keyword>
<organism evidence="6 7">
    <name type="scientific">Haloferax massiliensis</name>
    <dbReference type="NCBI Taxonomy" id="1476858"/>
    <lineage>
        <taxon>Archaea</taxon>
        <taxon>Methanobacteriati</taxon>
        <taxon>Methanobacteriota</taxon>
        <taxon>Stenosarchaea group</taxon>
        <taxon>Halobacteria</taxon>
        <taxon>Halobacteriales</taxon>
        <taxon>Haloferacaceae</taxon>
        <taxon>Haloferax</taxon>
    </lineage>
</organism>
<feature type="transmembrane region" description="Helical" evidence="3">
    <location>
        <begin position="656"/>
        <end position="676"/>
    </location>
</feature>
<dbReference type="NCBIfam" id="TIGR04126">
    <property type="entry name" value="PGF_CTERM"/>
    <property type="match status" value="1"/>
</dbReference>
<dbReference type="GO" id="GO:0005886">
    <property type="term" value="C:plasma membrane"/>
    <property type="evidence" value="ECO:0007669"/>
    <property type="project" value="UniProtKB-SubCell"/>
</dbReference>
<dbReference type="Pfam" id="PF23951">
    <property type="entry name" value="DUF7282"/>
    <property type="match status" value="5"/>
</dbReference>
<keyword evidence="3" id="KW-0472">Membrane</keyword>
<accession>A0A0D6JMF8</accession>
<evidence type="ECO:0000256" key="1">
    <source>
        <dbReference type="ARBA" id="ARBA00022729"/>
    </source>
</evidence>
<feature type="compositionally biased region" description="Low complexity" evidence="2">
    <location>
        <begin position="647"/>
        <end position="656"/>
    </location>
</feature>